<dbReference type="RefSeq" id="WP_083339772.1">
    <property type="nucleotide sequence ID" value="NZ_CP018863.1"/>
</dbReference>
<keyword evidence="3 7" id="KW-0812">Transmembrane</keyword>
<dbReference type="AlphaFoldDB" id="A0A1H1EM41"/>
<feature type="compositionally biased region" description="Polar residues" evidence="6">
    <location>
        <begin position="117"/>
        <end position="127"/>
    </location>
</feature>
<evidence type="ECO:0000256" key="6">
    <source>
        <dbReference type="SAM" id="MobiDB-lite"/>
    </source>
</evidence>
<dbReference type="Pfam" id="PF13396">
    <property type="entry name" value="PLDc_N"/>
    <property type="match status" value="1"/>
</dbReference>
<comment type="subcellular location">
    <subcellularLocation>
        <location evidence="1">Cell membrane</location>
        <topology evidence="1">Multi-pass membrane protein</topology>
    </subcellularLocation>
</comment>
<accession>A0A1H1EM41</accession>
<keyword evidence="5 7" id="KW-0472">Membrane</keyword>
<dbReference type="OrthoDB" id="3298527at2"/>
<dbReference type="EMBL" id="FNKH01000002">
    <property type="protein sequence ID" value="SDQ89835.1"/>
    <property type="molecule type" value="Genomic_DNA"/>
</dbReference>
<feature type="transmembrane region" description="Helical" evidence="7">
    <location>
        <begin position="38"/>
        <end position="57"/>
    </location>
</feature>
<evidence type="ECO:0000256" key="1">
    <source>
        <dbReference type="ARBA" id="ARBA00004651"/>
    </source>
</evidence>
<evidence type="ECO:0000256" key="7">
    <source>
        <dbReference type="SAM" id="Phobius"/>
    </source>
</evidence>
<evidence type="ECO:0000256" key="4">
    <source>
        <dbReference type="ARBA" id="ARBA00022989"/>
    </source>
</evidence>
<organism evidence="9 10">
    <name type="scientific">Crystallibacter crystallopoietes</name>
    <dbReference type="NCBI Taxonomy" id="37928"/>
    <lineage>
        <taxon>Bacteria</taxon>
        <taxon>Bacillati</taxon>
        <taxon>Actinomycetota</taxon>
        <taxon>Actinomycetes</taxon>
        <taxon>Micrococcales</taxon>
        <taxon>Micrococcaceae</taxon>
        <taxon>Crystallibacter</taxon>
    </lineage>
</organism>
<sequence length="139" mass="15866">MARVYIMLVVLAVAIIVYALIECIRSRPQEVRSISKPGWILTIILVPLIGALLWFAFGRPRAKKQAQQAAPRRPMAPDEDVAFLRNLDVQRRQRQREEALKKREEELKKQAKDKGRSGSNHSGTNQVSEEDPENPNTPR</sequence>
<evidence type="ECO:0000256" key="5">
    <source>
        <dbReference type="ARBA" id="ARBA00023136"/>
    </source>
</evidence>
<dbReference type="InterPro" id="IPR027379">
    <property type="entry name" value="CLS_N"/>
</dbReference>
<dbReference type="Proteomes" id="UP000181917">
    <property type="component" value="Unassembled WGS sequence"/>
</dbReference>
<evidence type="ECO:0000256" key="2">
    <source>
        <dbReference type="ARBA" id="ARBA00022475"/>
    </source>
</evidence>
<evidence type="ECO:0000256" key="3">
    <source>
        <dbReference type="ARBA" id="ARBA00022692"/>
    </source>
</evidence>
<keyword evidence="4 7" id="KW-1133">Transmembrane helix</keyword>
<proteinExistence type="predicted"/>
<evidence type="ECO:0000313" key="10">
    <source>
        <dbReference type="Proteomes" id="UP000181917"/>
    </source>
</evidence>
<feature type="domain" description="Cardiolipin synthase N-terminal" evidence="8">
    <location>
        <begin position="14"/>
        <end position="59"/>
    </location>
</feature>
<dbReference type="GO" id="GO:0005886">
    <property type="term" value="C:plasma membrane"/>
    <property type="evidence" value="ECO:0007669"/>
    <property type="project" value="UniProtKB-SubCell"/>
</dbReference>
<feature type="compositionally biased region" description="Basic and acidic residues" evidence="6">
    <location>
        <begin position="93"/>
        <end position="116"/>
    </location>
</feature>
<evidence type="ECO:0000259" key="8">
    <source>
        <dbReference type="Pfam" id="PF13396"/>
    </source>
</evidence>
<keyword evidence="2" id="KW-1003">Cell membrane</keyword>
<reference evidence="9 10" key="1">
    <citation type="submission" date="2016-10" db="EMBL/GenBank/DDBJ databases">
        <authorList>
            <person name="de Groot N.N."/>
        </authorList>
    </citation>
    <scope>NUCLEOTIDE SEQUENCE [LARGE SCALE GENOMIC DNA]</scope>
    <source>
        <strain evidence="9 10">DSM 20117</strain>
    </source>
</reference>
<feature type="region of interest" description="Disordered" evidence="6">
    <location>
        <begin position="93"/>
        <end position="139"/>
    </location>
</feature>
<keyword evidence="10" id="KW-1185">Reference proteome</keyword>
<protein>
    <submittedName>
        <fullName evidence="9">Phospholipase_D-nuclease N-terminal</fullName>
    </submittedName>
</protein>
<evidence type="ECO:0000313" key="9">
    <source>
        <dbReference type="EMBL" id="SDQ89835.1"/>
    </source>
</evidence>
<dbReference type="STRING" id="37928.SAMN04489742_3001"/>
<gene>
    <name evidence="9" type="ORF">SAMN04489742_3001</name>
</gene>
<name>A0A1H1EM41_9MICC</name>